<dbReference type="Proteomes" id="UP000094112">
    <property type="component" value="Unassembled WGS sequence"/>
</dbReference>
<dbReference type="SMART" id="SM00312">
    <property type="entry name" value="PX"/>
    <property type="match status" value="1"/>
</dbReference>
<evidence type="ECO:0000256" key="6">
    <source>
        <dbReference type="ARBA" id="ARBA00023006"/>
    </source>
</evidence>
<dbReference type="GO" id="GO:0010009">
    <property type="term" value="C:cytoplasmic side of endosome membrane"/>
    <property type="evidence" value="ECO:0007669"/>
    <property type="project" value="EnsemblFungi"/>
</dbReference>
<keyword evidence="6" id="KW-0072">Autophagy</keyword>
<name>A0A1E3P9S4_WICAA</name>
<dbReference type="GO" id="GO:0016236">
    <property type="term" value="P:macroautophagy"/>
    <property type="evidence" value="ECO:0007669"/>
    <property type="project" value="EnsemblFungi"/>
</dbReference>
<evidence type="ECO:0000313" key="13">
    <source>
        <dbReference type="Proteomes" id="UP000094112"/>
    </source>
</evidence>
<reference evidence="12 13" key="1">
    <citation type="journal article" date="2016" name="Proc. Natl. Acad. Sci. U.S.A.">
        <title>Comparative genomics of biotechnologically important yeasts.</title>
        <authorList>
            <person name="Riley R."/>
            <person name="Haridas S."/>
            <person name="Wolfe K.H."/>
            <person name="Lopes M.R."/>
            <person name="Hittinger C.T."/>
            <person name="Goeker M."/>
            <person name="Salamov A.A."/>
            <person name="Wisecaver J.H."/>
            <person name="Long T.M."/>
            <person name="Calvey C.H."/>
            <person name="Aerts A.L."/>
            <person name="Barry K.W."/>
            <person name="Choi C."/>
            <person name="Clum A."/>
            <person name="Coughlan A.Y."/>
            <person name="Deshpande S."/>
            <person name="Douglass A.P."/>
            <person name="Hanson S.J."/>
            <person name="Klenk H.-P."/>
            <person name="LaButti K.M."/>
            <person name="Lapidus A."/>
            <person name="Lindquist E.A."/>
            <person name="Lipzen A.M."/>
            <person name="Meier-Kolthoff J.P."/>
            <person name="Ohm R.A."/>
            <person name="Otillar R.P."/>
            <person name="Pangilinan J.L."/>
            <person name="Peng Y."/>
            <person name="Rokas A."/>
            <person name="Rosa C.A."/>
            <person name="Scheuner C."/>
            <person name="Sibirny A.A."/>
            <person name="Slot J.C."/>
            <person name="Stielow J.B."/>
            <person name="Sun H."/>
            <person name="Kurtzman C.P."/>
            <person name="Blackwell M."/>
            <person name="Grigoriev I.V."/>
            <person name="Jeffries T.W."/>
        </authorList>
    </citation>
    <scope>NUCLEOTIDE SEQUENCE [LARGE SCALE GENOMIC DNA]</scope>
    <source>
        <strain evidence="13">ATCC 58044 / CBS 1984 / NCYC 433 / NRRL Y-366-8</strain>
    </source>
</reference>
<evidence type="ECO:0000259" key="11">
    <source>
        <dbReference type="PROSITE" id="PS50195"/>
    </source>
</evidence>
<evidence type="ECO:0000256" key="3">
    <source>
        <dbReference type="ARBA" id="ARBA00022448"/>
    </source>
</evidence>
<dbReference type="InterPro" id="IPR036871">
    <property type="entry name" value="PX_dom_sf"/>
</dbReference>
<proteinExistence type="inferred from homology"/>
<dbReference type="GO" id="GO:0032266">
    <property type="term" value="F:phosphatidylinositol-3-phosphate binding"/>
    <property type="evidence" value="ECO:0007669"/>
    <property type="project" value="EnsemblFungi"/>
</dbReference>
<sequence length="552" mass="63415">MDSFHDEDNNPFSGSDHLFASGIAGDNNFALPPELQSSSIIFGGDEHSTTNEPEDEEISDVSDDYQRVSQYYNSANSQNVRTGTLLDHDHITITDAGHIRDMKGNKVIAYTIRYNQIELKRRYSEFDSFRASLVKLFPTFIIPPIPEKHSVVKYFLNPINAKNDLKIIEKRKRMLASFLNGCLHIPNIKDSIVWNKFLDPTVSWIEVLNSPPISLLPSSSLLAPPLNPTKPSPLHLLLPIPQSGTINNFRPREEDKETSKEFKEYEQIFKVYKSYTSPLAKSMKKQKRHFKGLVKDLGELGAYYNAFSLEGNFNLATGIEKTGQAIDINFINSEAFAFKILTTLEEPIVEINQFSNETLNVINFRKLKEVQLFIIDTTIKRRNQRIESLKNAQEQANRLEEVLKRNAEQSPTIAAAVKRLEEGQSVQKVSPWTRLFAGKSNTNDVSMMNEEQRMIEVDKIEKEIVKLNECLKVVLKDLDQVNESIKRNLHSVMALYSEKWKELMLNYSESLLIWLHENLKAWEDAKAEIDKIEVTQPDFQSDDRIPEHLKRR</sequence>
<keyword evidence="5" id="KW-0653">Protein transport</keyword>
<dbReference type="AlphaFoldDB" id="A0A1E3P9S4"/>
<dbReference type="EMBL" id="KV454208">
    <property type="protein sequence ID" value="ODQ62050.1"/>
    <property type="molecule type" value="Genomic_DNA"/>
</dbReference>
<evidence type="ECO:0000313" key="12">
    <source>
        <dbReference type="EMBL" id="ODQ62050.1"/>
    </source>
</evidence>
<feature type="domain" description="PX" evidence="11">
    <location>
        <begin position="86"/>
        <end position="204"/>
    </location>
</feature>
<dbReference type="InterPro" id="IPR051079">
    <property type="entry name" value="Sorting_Nexin_Autophagy"/>
</dbReference>
<dbReference type="RefSeq" id="XP_019041257.1">
    <property type="nucleotide sequence ID" value="XM_019181116.1"/>
</dbReference>
<dbReference type="PANTHER" id="PTHR46979:SF2">
    <property type="entry name" value="SORTING NEXIN-41"/>
    <property type="match status" value="1"/>
</dbReference>
<evidence type="ECO:0000256" key="10">
    <source>
        <dbReference type="SAM" id="MobiDB-lite"/>
    </source>
</evidence>
<keyword evidence="8" id="KW-0472">Membrane</keyword>
<evidence type="ECO:0000256" key="1">
    <source>
        <dbReference type="ARBA" id="ARBA00004481"/>
    </source>
</evidence>
<accession>A0A1E3P9S4</accession>
<dbReference type="InterPro" id="IPR027267">
    <property type="entry name" value="AH/BAR_dom_sf"/>
</dbReference>
<evidence type="ECO:0000256" key="9">
    <source>
        <dbReference type="SAM" id="Coils"/>
    </source>
</evidence>
<evidence type="ECO:0000256" key="2">
    <source>
        <dbReference type="ARBA" id="ARBA00010883"/>
    </source>
</evidence>
<gene>
    <name evidence="12" type="ORF">WICANDRAFT_25195</name>
</gene>
<dbReference type="GO" id="GO:0006886">
    <property type="term" value="P:intracellular protein transport"/>
    <property type="evidence" value="ECO:0007669"/>
    <property type="project" value="EnsemblFungi"/>
</dbReference>
<feature type="coiled-coil region" evidence="9">
    <location>
        <begin position="379"/>
        <end position="409"/>
    </location>
</feature>
<dbReference type="PROSITE" id="PS50195">
    <property type="entry name" value="PX"/>
    <property type="match status" value="1"/>
</dbReference>
<keyword evidence="3" id="KW-0813">Transport</keyword>
<dbReference type="InterPro" id="IPR044106">
    <property type="entry name" value="PX_Snx41/Atg20"/>
</dbReference>
<dbReference type="Gene3D" id="3.30.1520.10">
    <property type="entry name" value="Phox-like domain"/>
    <property type="match status" value="1"/>
</dbReference>
<organism evidence="12 13">
    <name type="scientific">Wickerhamomyces anomalus (strain ATCC 58044 / CBS 1984 / NCYC 433 / NRRL Y-366-8)</name>
    <name type="common">Yeast</name>
    <name type="synonym">Hansenula anomala</name>
    <dbReference type="NCBI Taxonomy" id="683960"/>
    <lineage>
        <taxon>Eukaryota</taxon>
        <taxon>Fungi</taxon>
        <taxon>Dikarya</taxon>
        <taxon>Ascomycota</taxon>
        <taxon>Saccharomycotina</taxon>
        <taxon>Saccharomycetes</taxon>
        <taxon>Phaffomycetales</taxon>
        <taxon>Wickerhamomycetaceae</taxon>
        <taxon>Wickerhamomyces</taxon>
    </lineage>
</organism>
<protein>
    <recommendedName>
        <fullName evidence="11">PX domain-containing protein</fullName>
    </recommendedName>
</protein>
<keyword evidence="13" id="KW-1185">Reference proteome</keyword>
<dbReference type="Pfam" id="PF00787">
    <property type="entry name" value="PX"/>
    <property type="match status" value="1"/>
</dbReference>
<dbReference type="GeneID" id="30198362"/>
<evidence type="ECO:0000256" key="5">
    <source>
        <dbReference type="ARBA" id="ARBA00022927"/>
    </source>
</evidence>
<dbReference type="InterPro" id="IPR001683">
    <property type="entry name" value="PX_dom"/>
</dbReference>
<dbReference type="GO" id="GO:0042147">
    <property type="term" value="P:retrograde transport, endosome to Golgi"/>
    <property type="evidence" value="ECO:0007669"/>
    <property type="project" value="EnsemblFungi"/>
</dbReference>
<dbReference type="SUPFAM" id="SSF64268">
    <property type="entry name" value="PX domain"/>
    <property type="match status" value="1"/>
</dbReference>
<keyword evidence="7" id="KW-0446">Lipid-binding</keyword>
<evidence type="ECO:0000256" key="4">
    <source>
        <dbReference type="ARBA" id="ARBA00022753"/>
    </source>
</evidence>
<evidence type="ECO:0000256" key="8">
    <source>
        <dbReference type="ARBA" id="ARBA00023136"/>
    </source>
</evidence>
<evidence type="ECO:0000256" key="7">
    <source>
        <dbReference type="ARBA" id="ARBA00023121"/>
    </source>
</evidence>
<comment type="subcellular location">
    <subcellularLocation>
        <location evidence="1">Endosome membrane</location>
        <topology evidence="1">Peripheral membrane protein</topology>
    </subcellularLocation>
</comment>
<dbReference type="GO" id="GO:0005829">
    <property type="term" value="C:cytosol"/>
    <property type="evidence" value="ECO:0007669"/>
    <property type="project" value="GOC"/>
</dbReference>
<dbReference type="CDD" id="cd06867">
    <property type="entry name" value="PX_SNX41_42"/>
    <property type="match status" value="1"/>
</dbReference>
<dbReference type="OrthoDB" id="289314at2759"/>
<dbReference type="PANTHER" id="PTHR46979">
    <property type="entry name" value="SORTING NEXIN-41"/>
    <property type="match status" value="1"/>
</dbReference>
<keyword evidence="4" id="KW-0967">Endosome</keyword>
<dbReference type="STRING" id="683960.A0A1E3P9S4"/>
<keyword evidence="9" id="KW-0175">Coiled coil</keyword>
<comment type="similarity">
    <text evidence="2">Belongs to the sorting nexin family.</text>
</comment>
<dbReference type="Gene3D" id="1.20.1270.60">
    <property type="entry name" value="Arfaptin homology (AH) domain/BAR domain"/>
    <property type="match status" value="1"/>
</dbReference>
<feature type="region of interest" description="Disordered" evidence="10">
    <location>
        <begin position="39"/>
        <end position="60"/>
    </location>
</feature>